<name>A0ABU0D723_9BACI</name>
<sequence>MLANFLESLKAENVNVFWDCLSSNCIKEITSSFENFNDEVKLQLLRMVKENFGEELDSLGIGNIIRFKDKERTKGYAFLQSNVKTNIYYMTESNIKGTELPLELDKGAYKITLLKDE</sequence>
<accession>A0ABU0D723</accession>
<keyword evidence="2" id="KW-1185">Reference proteome</keyword>
<protein>
    <submittedName>
        <fullName evidence="1">Uncharacterized protein</fullName>
    </submittedName>
</protein>
<organism evidence="1 2">
    <name type="scientific">Lederbergia wuyishanensis</name>
    <dbReference type="NCBI Taxonomy" id="1347903"/>
    <lineage>
        <taxon>Bacteria</taxon>
        <taxon>Bacillati</taxon>
        <taxon>Bacillota</taxon>
        <taxon>Bacilli</taxon>
        <taxon>Bacillales</taxon>
        <taxon>Bacillaceae</taxon>
        <taxon>Lederbergia</taxon>
    </lineage>
</organism>
<comment type="caution">
    <text evidence="1">The sequence shown here is derived from an EMBL/GenBank/DDBJ whole genome shotgun (WGS) entry which is preliminary data.</text>
</comment>
<reference evidence="1 2" key="1">
    <citation type="submission" date="2023-07" db="EMBL/GenBank/DDBJ databases">
        <title>Genomic Encyclopedia of Type Strains, Phase IV (KMG-IV): sequencing the most valuable type-strain genomes for metagenomic binning, comparative biology and taxonomic classification.</title>
        <authorList>
            <person name="Goeker M."/>
        </authorList>
    </citation>
    <scope>NUCLEOTIDE SEQUENCE [LARGE SCALE GENOMIC DNA]</scope>
    <source>
        <strain evidence="1 2">DSM 27848</strain>
    </source>
</reference>
<dbReference type="RefSeq" id="WP_244682483.1">
    <property type="nucleotide sequence ID" value="NZ_JALIRM010000011.1"/>
</dbReference>
<evidence type="ECO:0000313" key="1">
    <source>
        <dbReference type="EMBL" id="MDQ0344211.1"/>
    </source>
</evidence>
<dbReference type="Proteomes" id="UP001232343">
    <property type="component" value="Unassembled WGS sequence"/>
</dbReference>
<dbReference type="EMBL" id="JAUSUO010000008">
    <property type="protein sequence ID" value="MDQ0344211.1"/>
    <property type="molecule type" value="Genomic_DNA"/>
</dbReference>
<evidence type="ECO:0000313" key="2">
    <source>
        <dbReference type="Proteomes" id="UP001232343"/>
    </source>
</evidence>
<proteinExistence type="predicted"/>
<gene>
    <name evidence="1" type="ORF">J2S14_003052</name>
</gene>